<reference evidence="1" key="1">
    <citation type="submission" date="2022-07" db="EMBL/GenBank/DDBJ databases">
        <title>Marinobacter iranensis a new bacterium isolate from a hipersaline lake in Iran.</title>
        <authorList>
            <person name="Mohammad A.M.A."/>
            <person name="Cristina S.-P."/>
            <person name="Antonio V."/>
        </authorList>
    </citation>
    <scope>NUCLEOTIDE SEQUENCE</scope>
    <source>
        <strain evidence="1">71-i</strain>
    </source>
</reference>
<dbReference type="EMBL" id="JANCMW010000004">
    <property type="protein sequence ID" value="MDF0750323.1"/>
    <property type="molecule type" value="Genomic_DNA"/>
</dbReference>
<accession>A0ABT5Y9H8</accession>
<protein>
    <submittedName>
        <fullName evidence="1">Helix-turn-helix domain-containing protein</fullName>
    </submittedName>
</protein>
<name>A0ABT5Y9H8_9GAMM</name>
<dbReference type="Gene3D" id="1.10.260.40">
    <property type="entry name" value="lambda repressor-like DNA-binding domains"/>
    <property type="match status" value="1"/>
</dbReference>
<organism evidence="1 2">
    <name type="scientific">Marinobacter iranensis</name>
    <dbReference type="NCBI Taxonomy" id="2962607"/>
    <lineage>
        <taxon>Bacteria</taxon>
        <taxon>Pseudomonadati</taxon>
        <taxon>Pseudomonadota</taxon>
        <taxon>Gammaproteobacteria</taxon>
        <taxon>Pseudomonadales</taxon>
        <taxon>Marinobacteraceae</taxon>
        <taxon>Marinobacter</taxon>
    </lineage>
</organism>
<dbReference type="RefSeq" id="WP_275705854.1">
    <property type="nucleotide sequence ID" value="NZ_JANCMW010000004.1"/>
</dbReference>
<gene>
    <name evidence="1" type="ORF">NLU14_08775</name>
</gene>
<proteinExistence type="predicted"/>
<evidence type="ECO:0000313" key="2">
    <source>
        <dbReference type="Proteomes" id="UP001143391"/>
    </source>
</evidence>
<evidence type="ECO:0000313" key="1">
    <source>
        <dbReference type="EMBL" id="MDF0750323.1"/>
    </source>
</evidence>
<sequence length="69" mass="7433">MIARKCGVTPGAVRHWFAVGVLPSTEITEIRGQRQTAYGEVIESLTNGAVTDAELREEIYAARASRSAA</sequence>
<keyword evidence="2" id="KW-1185">Reference proteome</keyword>
<dbReference type="Proteomes" id="UP001143391">
    <property type="component" value="Unassembled WGS sequence"/>
</dbReference>
<comment type="caution">
    <text evidence="1">The sequence shown here is derived from an EMBL/GenBank/DDBJ whole genome shotgun (WGS) entry which is preliminary data.</text>
</comment>
<dbReference type="InterPro" id="IPR010982">
    <property type="entry name" value="Lambda_DNA-bd_dom_sf"/>
</dbReference>